<dbReference type="Proteomes" id="UP001151699">
    <property type="component" value="Chromosome X"/>
</dbReference>
<evidence type="ECO:0000313" key="2">
    <source>
        <dbReference type="EMBL" id="KAJ6638218.1"/>
    </source>
</evidence>
<dbReference type="AlphaFoldDB" id="A0A9Q0RZQ7"/>
<feature type="region of interest" description="Disordered" evidence="1">
    <location>
        <begin position="1"/>
        <end position="101"/>
    </location>
</feature>
<feature type="region of interest" description="Disordered" evidence="1">
    <location>
        <begin position="119"/>
        <end position="145"/>
    </location>
</feature>
<keyword evidence="3" id="KW-1185">Reference proteome</keyword>
<feature type="compositionally biased region" description="Polar residues" evidence="1">
    <location>
        <begin position="88"/>
        <end position="101"/>
    </location>
</feature>
<evidence type="ECO:0000256" key="1">
    <source>
        <dbReference type="SAM" id="MobiDB-lite"/>
    </source>
</evidence>
<proteinExistence type="predicted"/>
<dbReference type="EMBL" id="WJQU01000003">
    <property type="protein sequence ID" value="KAJ6638218.1"/>
    <property type="molecule type" value="Genomic_DNA"/>
</dbReference>
<evidence type="ECO:0000313" key="3">
    <source>
        <dbReference type="Proteomes" id="UP001151699"/>
    </source>
</evidence>
<feature type="compositionally biased region" description="Basic and acidic residues" evidence="1">
    <location>
        <begin position="73"/>
        <end position="86"/>
    </location>
</feature>
<organism evidence="2 3">
    <name type="scientific">Pseudolycoriella hygida</name>
    <dbReference type="NCBI Taxonomy" id="35572"/>
    <lineage>
        <taxon>Eukaryota</taxon>
        <taxon>Metazoa</taxon>
        <taxon>Ecdysozoa</taxon>
        <taxon>Arthropoda</taxon>
        <taxon>Hexapoda</taxon>
        <taxon>Insecta</taxon>
        <taxon>Pterygota</taxon>
        <taxon>Neoptera</taxon>
        <taxon>Endopterygota</taxon>
        <taxon>Diptera</taxon>
        <taxon>Nematocera</taxon>
        <taxon>Sciaroidea</taxon>
        <taxon>Sciaridae</taxon>
        <taxon>Pseudolycoriella</taxon>
    </lineage>
</organism>
<reference evidence="2" key="1">
    <citation type="submission" date="2022-07" db="EMBL/GenBank/DDBJ databases">
        <authorList>
            <person name="Trinca V."/>
            <person name="Uliana J.V.C."/>
            <person name="Torres T.T."/>
            <person name="Ward R.J."/>
            <person name="Monesi N."/>
        </authorList>
    </citation>
    <scope>NUCLEOTIDE SEQUENCE</scope>
    <source>
        <strain evidence="2">HSMRA1968</strain>
        <tissue evidence="2">Whole embryos</tissue>
    </source>
</reference>
<name>A0A9Q0RZQ7_9DIPT</name>
<feature type="compositionally biased region" description="Basic and acidic residues" evidence="1">
    <location>
        <begin position="11"/>
        <end position="53"/>
    </location>
</feature>
<feature type="compositionally biased region" description="Polar residues" evidence="1">
    <location>
        <begin position="130"/>
        <end position="145"/>
    </location>
</feature>
<feature type="non-terminal residue" evidence="2">
    <location>
        <position position="1"/>
    </location>
</feature>
<accession>A0A9Q0RZQ7</accession>
<sequence>MDSIGAMTNESKSKSSPETEPDSKVLPKTPKTETTESKSEKVSTDLNKSKAANEESDSPISQPSTKDVVASEVDGKQQNESLKEPVTESVTTNDADISTSEMDATVNDIVVLSDNESCNFENSRCDPNETVLSTGSPQSVPATPIASKNSENVKLKANSTVKLTKCVVVIPKMSDVIEIMDTPTKSQNPLKAVTTKTPGKVE</sequence>
<comment type="caution">
    <text evidence="2">The sequence shown here is derived from an EMBL/GenBank/DDBJ whole genome shotgun (WGS) entry which is preliminary data.</text>
</comment>
<gene>
    <name evidence="2" type="ORF">Bhyg_10951</name>
</gene>
<protein>
    <submittedName>
        <fullName evidence="2">Uncharacterized protein</fullName>
    </submittedName>
</protein>